<dbReference type="STRING" id="554055.A0A2P6VI98"/>
<dbReference type="PANTHER" id="PTHR31579">
    <property type="entry name" value="OS03G0796600 PROTEIN"/>
    <property type="match status" value="1"/>
</dbReference>
<evidence type="ECO:0000313" key="3">
    <source>
        <dbReference type="Proteomes" id="UP000239649"/>
    </source>
</evidence>
<dbReference type="PANTHER" id="PTHR31579:SF1">
    <property type="entry name" value="OS03G0796600 PROTEIN"/>
    <property type="match status" value="1"/>
</dbReference>
<proteinExistence type="predicted"/>
<dbReference type="Pfam" id="PF04720">
    <property type="entry name" value="PDDEXK_6"/>
    <property type="match status" value="1"/>
</dbReference>
<protein>
    <submittedName>
        <fullName evidence="2">Translation initiation factor IF-3</fullName>
    </submittedName>
</protein>
<organism evidence="2 3">
    <name type="scientific">Micractinium conductrix</name>
    <dbReference type="NCBI Taxonomy" id="554055"/>
    <lineage>
        <taxon>Eukaryota</taxon>
        <taxon>Viridiplantae</taxon>
        <taxon>Chlorophyta</taxon>
        <taxon>core chlorophytes</taxon>
        <taxon>Trebouxiophyceae</taxon>
        <taxon>Chlorellales</taxon>
        <taxon>Chlorellaceae</taxon>
        <taxon>Chlorella clade</taxon>
        <taxon>Micractinium</taxon>
    </lineage>
</organism>
<dbReference type="AlphaFoldDB" id="A0A2P6VI98"/>
<keyword evidence="2" id="KW-0648">Protein biosynthesis</keyword>
<comment type="caution">
    <text evidence="2">The sequence shown here is derived from an EMBL/GenBank/DDBJ whole genome shotgun (WGS) entry which is preliminary data.</text>
</comment>
<accession>A0A2P6VI98</accession>
<feature type="region of interest" description="Disordered" evidence="1">
    <location>
        <begin position="224"/>
        <end position="303"/>
    </location>
</feature>
<evidence type="ECO:0000256" key="1">
    <source>
        <dbReference type="SAM" id="MobiDB-lite"/>
    </source>
</evidence>
<keyword evidence="3" id="KW-1185">Reference proteome</keyword>
<feature type="compositionally biased region" description="Low complexity" evidence="1">
    <location>
        <begin position="233"/>
        <end position="265"/>
    </location>
</feature>
<dbReference type="GO" id="GO:0003743">
    <property type="term" value="F:translation initiation factor activity"/>
    <property type="evidence" value="ECO:0007669"/>
    <property type="project" value="UniProtKB-KW"/>
</dbReference>
<dbReference type="InterPro" id="IPR006502">
    <property type="entry name" value="PDDEXK-like"/>
</dbReference>
<keyword evidence="2" id="KW-0396">Initiation factor</keyword>
<evidence type="ECO:0000313" key="2">
    <source>
        <dbReference type="EMBL" id="PSC73787.1"/>
    </source>
</evidence>
<dbReference type="EMBL" id="LHPF02000006">
    <property type="protein sequence ID" value="PSC73787.1"/>
    <property type="molecule type" value="Genomic_DNA"/>
</dbReference>
<gene>
    <name evidence="2" type="ORF">C2E20_2899</name>
</gene>
<dbReference type="OrthoDB" id="512223at2759"/>
<sequence>MLFHDVMLAEEDEVDGVVLASKLTAAGYRVAVRQALGGGSGVQVFSNLRHSFLLVTAPEPCTCAGIDFIVEPHFREQFEISQPTARYAGLLAMLPSVLVGTAAQLTPLVQLLCSEMSLAFEQHGLSLPPWRQSKSLLSKWLPSKARDFDLSPYSSPRAASPEPLFPLAVITAAAAAYDGLAPISEAASGSITPGGFSGDDASPRAVLHGASAVLMSHQQLAAARGGEAGQAGGEQAAAPVAQPTSGLRKSLLSSSLAASGQRSASPEAQRPQRAASTPLPLLTPPLPMGVALHHGGPSGLNYRVSSEWQQPAIRTVKMQGSAAKEQPK</sequence>
<reference evidence="2 3" key="1">
    <citation type="journal article" date="2018" name="Plant J.">
        <title>Genome sequences of Chlorella sorokiniana UTEX 1602 and Micractinium conductrix SAG 241.80: implications to maltose excretion by a green alga.</title>
        <authorList>
            <person name="Arriola M.B."/>
            <person name="Velmurugan N."/>
            <person name="Zhang Y."/>
            <person name="Plunkett M.H."/>
            <person name="Hondzo H."/>
            <person name="Barney B.M."/>
        </authorList>
    </citation>
    <scope>NUCLEOTIDE SEQUENCE [LARGE SCALE GENOMIC DNA]</scope>
    <source>
        <strain evidence="2 3">SAG 241.80</strain>
    </source>
</reference>
<dbReference type="Proteomes" id="UP000239649">
    <property type="component" value="Unassembled WGS sequence"/>
</dbReference>
<name>A0A2P6VI98_9CHLO</name>